<protein>
    <submittedName>
        <fullName evidence="6">Methyl-accepting chemotaxis protein 2</fullName>
    </submittedName>
</protein>
<dbReference type="Pfam" id="PF00672">
    <property type="entry name" value="HAMP"/>
    <property type="match status" value="1"/>
</dbReference>
<dbReference type="GO" id="GO:0016020">
    <property type="term" value="C:membrane"/>
    <property type="evidence" value="ECO:0007669"/>
    <property type="project" value="InterPro"/>
</dbReference>
<organism evidence="6 7">
    <name type="scientific">Roseibium alexandrii</name>
    <dbReference type="NCBI Taxonomy" id="388408"/>
    <lineage>
        <taxon>Bacteria</taxon>
        <taxon>Pseudomonadati</taxon>
        <taxon>Pseudomonadota</taxon>
        <taxon>Alphaproteobacteria</taxon>
        <taxon>Hyphomicrobiales</taxon>
        <taxon>Stappiaceae</taxon>
        <taxon>Roseibium</taxon>
    </lineage>
</organism>
<name>A0A0M7A1T9_9HYPH</name>
<dbReference type="SMART" id="SM00283">
    <property type="entry name" value="MA"/>
    <property type="match status" value="1"/>
</dbReference>
<dbReference type="AlphaFoldDB" id="A0A0M7A1T9"/>
<dbReference type="EMBL" id="CXWD01000006">
    <property type="protein sequence ID" value="CTQ68799.1"/>
    <property type="molecule type" value="Genomic_DNA"/>
</dbReference>
<comment type="similarity">
    <text evidence="2">Belongs to the methyl-accepting chemotaxis (MCP) protein family.</text>
</comment>
<dbReference type="SMART" id="SM00304">
    <property type="entry name" value="HAMP"/>
    <property type="match status" value="1"/>
</dbReference>
<feature type="domain" description="HAMP" evidence="5">
    <location>
        <begin position="10"/>
        <end position="57"/>
    </location>
</feature>
<evidence type="ECO:0000256" key="1">
    <source>
        <dbReference type="ARBA" id="ARBA00023224"/>
    </source>
</evidence>
<evidence type="ECO:0000256" key="3">
    <source>
        <dbReference type="PROSITE-ProRule" id="PRU00284"/>
    </source>
</evidence>
<dbReference type="PROSITE" id="PS50111">
    <property type="entry name" value="CHEMOTAXIS_TRANSDUC_2"/>
    <property type="match status" value="1"/>
</dbReference>
<dbReference type="PANTHER" id="PTHR32089">
    <property type="entry name" value="METHYL-ACCEPTING CHEMOTAXIS PROTEIN MCPB"/>
    <property type="match status" value="1"/>
</dbReference>
<dbReference type="PANTHER" id="PTHR32089:SF112">
    <property type="entry name" value="LYSOZYME-LIKE PROTEIN-RELATED"/>
    <property type="match status" value="1"/>
</dbReference>
<accession>A0A0M7A1T9</accession>
<dbReference type="Gene3D" id="1.10.287.950">
    <property type="entry name" value="Methyl-accepting chemotaxis protein"/>
    <property type="match status" value="1"/>
</dbReference>
<dbReference type="SUPFAM" id="SSF58104">
    <property type="entry name" value="Methyl-accepting chemotaxis protein (MCP) signaling domain"/>
    <property type="match status" value="1"/>
</dbReference>
<dbReference type="InterPro" id="IPR003660">
    <property type="entry name" value="HAMP_dom"/>
</dbReference>
<evidence type="ECO:0000256" key="2">
    <source>
        <dbReference type="ARBA" id="ARBA00029447"/>
    </source>
</evidence>
<feature type="domain" description="Methyl-accepting transducer" evidence="4">
    <location>
        <begin position="126"/>
        <end position="348"/>
    </location>
</feature>
<keyword evidence="1 3" id="KW-0807">Transducer</keyword>
<reference evidence="7" key="1">
    <citation type="submission" date="2015-07" db="EMBL/GenBank/DDBJ databases">
        <authorList>
            <person name="Rodrigo-Torres Lidia"/>
            <person name="Arahal R.David."/>
        </authorList>
    </citation>
    <scope>NUCLEOTIDE SEQUENCE [LARGE SCALE GENOMIC DNA]</scope>
    <source>
        <strain evidence="7">CECT 5112</strain>
    </source>
</reference>
<keyword evidence="7" id="KW-1185">Reference proteome</keyword>
<dbReference type="Proteomes" id="UP000053235">
    <property type="component" value="Unassembled WGS sequence"/>
</dbReference>
<dbReference type="GO" id="GO:0007165">
    <property type="term" value="P:signal transduction"/>
    <property type="evidence" value="ECO:0007669"/>
    <property type="project" value="UniProtKB-KW"/>
</dbReference>
<proteinExistence type="inferred from homology"/>
<sequence length="386" mass="40379">MIGGLSKTSLRKATKVCKAVAAGDFEARITGISETGEAAELMHAINLLIDRTDAYLRESKACLDYVGRNQHFRMISETGMVGGFASAANSINKATVAIKEKHDAFCDLAEQFETRLKDVVETVTHSVQELNTVSTGVAAASATVNEQSTVVASAAEQTSANMQSVSSATEELASSVREINRQVYSASETAEGAVSKSETMNREIGSLAKMSSDIGEVVQLITDIAAQTNLLALNATIEAARAGEHGRGFAIVAQEVKALAGQTAEATQTINGQISGLQGATKNAVAASEEISLAIDQVNKVSTAIASSVEEQAAATGEIAQNIDEVASGVAEVSSSIANVRAATAESKQISDRVLVEAETLNAQEVQLRSLREDMRHFLATATKVG</sequence>
<dbReference type="Pfam" id="PF00015">
    <property type="entry name" value="MCPsignal"/>
    <property type="match status" value="1"/>
</dbReference>
<dbReference type="RefSeq" id="WP_055671587.1">
    <property type="nucleotide sequence ID" value="NZ_CXWD01000006.1"/>
</dbReference>
<evidence type="ECO:0000313" key="7">
    <source>
        <dbReference type="Proteomes" id="UP000053235"/>
    </source>
</evidence>
<dbReference type="STRING" id="388408.LAX5112_01891"/>
<dbReference type="InterPro" id="IPR004089">
    <property type="entry name" value="MCPsignal_dom"/>
</dbReference>
<gene>
    <name evidence="6" type="primary">mcp2_1</name>
    <name evidence="6" type="ORF">LAX5112_01891</name>
</gene>
<evidence type="ECO:0000313" key="6">
    <source>
        <dbReference type="EMBL" id="CTQ68799.1"/>
    </source>
</evidence>
<dbReference type="OrthoDB" id="5179380at2"/>
<evidence type="ECO:0000259" key="5">
    <source>
        <dbReference type="PROSITE" id="PS50885"/>
    </source>
</evidence>
<dbReference type="PROSITE" id="PS50885">
    <property type="entry name" value="HAMP"/>
    <property type="match status" value="1"/>
</dbReference>
<evidence type="ECO:0000259" key="4">
    <source>
        <dbReference type="PROSITE" id="PS50111"/>
    </source>
</evidence>